<dbReference type="SFLD" id="SFLDG01144">
    <property type="entry name" value="C2.B.4:_PGP_Like"/>
    <property type="match status" value="1"/>
</dbReference>
<dbReference type="SUPFAM" id="SSF56784">
    <property type="entry name" value="HAD-like"/>
    <property type="match status" value="1"/>
</dbReference>
<reference evidence="1 2" key="1">
    <citation type="submission" date="2024-06" db="EMBL/GenBank/DDBJ databases">
        <title>Genomic Encyclopedia of Type Strains, Phase IV (KMG-IV): sequencing the most valuable type-strain genomes for metagenomic binning, comparative biology and taxonomic classification.</title>
        <authorList>
            <person name="Goeker M."/>
        </authorList>
    </citation>
    <scope>NUCLEOTIDE SEQUENCE [LARGE SCALE GENOMIC DNA]</scope>
    <source>
        <strain evidence="1 2">DSM 28302</strain>
    </source>
</reference>
<dbReference type="CDD" id="cd07518">
    <property type="entry name" value="HAD_YbiV-Like"/>
    <property type="match status" value="1"/>
</dbReference>
<dbReference type="InterPro" id="IPR023214">
    <property type="entry name" value="HAD_sf"/>
</dbReference>
<evidence type="ECO:0000313" key="2">
    <source>
        <dbReference type="Proteomes" id="UP001549037"/>
    </source>
</evidence>
<dbReference type="NCBIfam" id="TIGR01484">
    <property type="entry name" value="HAD-SF-IIB"/>
    <property type="match status" value="1"/>
</dbReference>
<proteinExistence type="predicted"/>
<dbReference type="Proteomes" id="UP001549037">
    <property type="component" value="Unassembled WGS sequence"/>
</dbReference>
<dbReference type="SFLD" id="SFLDG01140">
    <property type="entry name" value="C2.B:_Phosphomannomutase_and_P"/>
    <property type="match status" value="1"/>
</dbReference>
<evidence type="ECO:0000313" key="1">
    <source>
        <dbReference type="EMBL" id="MET3634145.1"/>
    </source>
</evidence>
<dbReference type="SFLD" id="SFLDS00003">
    <property type="entry name" value="Haloacid_Dehalogenase"/>
    <property type="match status" value="1"/>
</dbReference>
<accession>A0ABV2JEF2</accession>
<dbReference type="PANTHER" id="PTHR10000">
    <property type="entry name" value="PHOSPHOSERINE PHOSPHATASE"/>
    <property type="match status" value="1"/>
</dbReference>
<dbReference type="EMBL" id="JBEPLN010000009">
    <property type="protein sequence ID" value="MET3634145.1"/>
    <property type="molecule type" value="Genomic_DNA"/>
</dbReference>
<dbReference type="InterPro" id="IPR000150">
    <property type="entry name" value="Cof"/>
</dbReference>
<keyword evidence="2" id="KW-1185">Reference proteome</keyword>
<dbReference type="Gene3D" id="3.40.50.1000">
    <property type="entry name" value="HAD superfamily/HAD-like"/>
    <property type="match status" value="1"/>
</dbReference>
<dbReference type="Gene3D" id="3.30.1240.10">
    <property type="match status" value="1"/>
</dbReference>
<name>A0ABV2JEF2_9STRE</name>
<dbReference type="Pfam" id="PF08282">
    <property type="entry name" value="Hydrolase_3"/>
    <property type="match status" value="1"/>
</dbReference>
<dbReference type="RefSeq" id="WP_354368252.1">
    <property type="nucleotide sequence ID" value="NZ_JBEPLN010000009.1"/>
</dbReference>
<dbReference type="NCBIfam" id="TIGR00099">
    <property type="entry name" value="Cof-subfamily"/>
    <property type="match status" value="1"/>
</dbReference>
<dbReference type="InterPro" id="IPR036412">
    <property type="entry name" value="HAD-like_sf"/>
</dbReference>
<protein>
    <submittedName>
        <fullName evidence="1">Cof subfamily protein (Haloacid dehalogenase superfamily)</fullName>
    </submittedName>
</protein>
<dbReference type="PANTHER" id="PTHR10000:SF53">
    <property type="entry name" value="5-AMINO-6-(5-PHOSPHO-D-RIBITYLAMINO)URACIL PHOSPHATASE YBJI-RELATED"/>
    <property type="match status" value="1"/>
</dbReference>
<sequence>MIKLIATDLDGTLLDQYGQYDKDRFERILTQLEQKGIHFVVATGNAIERVNLIFQELSPRLSYVAENGGYVQTSSKILRKSQITQDDALAFIDYFKESLVDYRVVLSTAHRSYVLDSVIFSKEHEMIEEEQWNAFLAHLEFVPNFEGVDFNHLTKINMLVEKDTNQVIERFNKNFKGNLRAVTSGYGAIDILPREVDKASGLELLLKQWQLSPHQVMAFGDGENDRELLAMTPHSYAMANAPESVKKVALHCAPHHTDDGVLQVIEEFLKDKGE</sequence>
<gene>
    <name evidence="1" type="ORF">ABID28_000782</name>
</gene>
<organism evidence="1 2">
    <name type="scientific">Streptococcus porcorum</name>
    <dbReference type="NCBI Taxonomy" id="701526"/>
    <lineage>
        <taxon>Bacteria</taxon>
        <taxon>Bacillati</taxon>
        <taxon>Bacillota</taxon>
        <taxon>Bacilli</taxon>
        <taxon>Lactobacillales</taxon>
        <taxon>Streptococcaceae</taxon>
        <taxon>Streptococcus</taxon>
    </lineage>
</organism>
<dbReference type="InterPro" id="IPR006379">
    <property type="entry name" value="HAD-SF_hydro_IIB"/>
</dbReference>
<comment type="caution">
    <text evidence="1">The sequence shown here is derived from an EMBL/GenBank/DDBJ whole genome shotgun (WGS) entry which is preliminary data.</text>
</comment>